<dbReference type="SUPFAM" id="SSF46689">
    <property type="entry name" value="Homeodomain-like"/>
    <property type="match status" value="1"/>
</dbReference>
<evidence type="ECO:0008006" key="6">
    <source>
        <dbReference type="Google" id="ProtNLM"/>
    </source>
</evidence>
<feature type="compositionally biased region" description="Acidic residues" evidence="1">
    <location>
        <begin position="104"/>
        <end position="116"/>
    </location>
</feature>
<evidence type="ECO:0000313" key="5">
    <source>
        <dbReference type="Proteomes" id="UP001150569"/>
    </source>
</evidence>
<dbReference type="Gene3D" id="1.10.10.60">
    <property type="entry name" value="Homeodomain-like"/>
    <property type="match status" value="1"/>
</dbReference>
<feature type="region of interest" description="Disordered" evidence="1">
    <location>
        <begin position="309"/>
        <end position="364"/>
    </location>
</feature>
<feature type="compositionally biased region" description="Low complexity" evidence="1">
    <location>
        <begin position="177"/>
        <end position="192"/>
    </location>
</feature>
<dbReference type="GO" id="GO:0008237">
    <property type="term" value="F:metallopeptidase activity"/>
    <property type="evidence" value="ECO:0007669"/>
    <property type="project" value="InterPro"/>
</dbReference>
<evidence type="ECO:0000259" key="2">
    <source>
        <dbReference type="PROSITE" id="PS50249"/>
    </source>
</evidence>
<feature type="compositionally biased region" description="Low complexity" evidence="1">
    <location>
        <begin position="309"/>
        <end position="330"/>
    </location>
</feature>
<feature type="region of interest" description="Disordered" evidence="1">
    <location>
        <begin position="1"/>
        <end position="74"/>
    </location>
</feature>
<sequence>MLSSSELPITEPAVPPSDVSPPSPLPESKPAKAIRGRGRGRARGRGRGAGRRPREPSRSPSPPPPAEPDADEATNALIARMLADDERRYGGAYGGYQELSTNYEIDEDMSDEDDSYDPTQPSGRPRRVAASTAIGGSGRGRRRKSAGVDSSPPAKKTRAPRRRSEGGDQPDADQDDGPNPAEPSAPTASPAPKRSKPNPSTRSIAVDASGLRSGGYLDDERARFVEALELYGRDWKMVGTHVRTRDEKSIRSHAQKHFIKLYRDNLPLPAKVQESGSGYTLSGQPLDPNSSTARAYLGKRTIATAATTPTSVTVSTATSSASSPKSCPATMDAEPGRAAEEKSGDTAMSSTGILAPEAPTTEPAMPVPFLTAEELNRRAATTAPSKPRAPRTPAPKAPAASPAKRPSPAKRATLPTPSAPEPGPAADPPAPTVRSSYAQSRLRSSRARTTRLGGLPDDTDPLSLVKCTLFHGAPATNSPRSQPFTLRVHSNSQVGMDFHAHLSNSEIIGFLAGTWCAATRALVVHHAFPCRALRDPDQNASVNVEMDPTSEFEVRQQIRDRDLQVVGWYHSHPCFLPDPSLVDLENQCNYQNLFRQDAPTTTGDSGSAPFVGAIVGPYDPDLPGSVSFINWFYVDTRAAPSNVSTDVGGGRSIDFAQVSDPSALAKKLTFTYAEDDHLPAWQCDLLSALLEQYRTEPGRPLLQETWKPGSAETRRHKLLVSLAARMSWVRTLAPDATGADPNNDAGTKAESSDLPAGGKAADDASADSAATNHSPPSTEALANPLTFQLRATDEQVATADKFLGQLLTMTETW</sequence>
<feature type="domain" description="HTH myb-type" evidence="3">
    <location>
        <begin position="218"/>
        <end position="262"/>
    </location>
</feature>
<dbReference type="PROSITE" id="PS50249">
    <property type="entry name" value="MPN"/>
    <property type="match status" value="1"/>
</dbReference>
<feature type="compositionally biased region" description="Low complexity" evidence="1">
    <location>
        <begin position="355"/>
        <end position="364"/>
    </location>
</feature>
<feature type="region of interest" description="Disordered" evidence="1">
    <location>
        <begin position="378"/>
        <end position="457"/>
    </location>
</feature>
<comment type="caution">
    <text evidence="4">The sequence shown here is derived from an EMBL/GenBank/DDBJ whole genome shotgun (WGS) entry which is preliminary data.</text>
</comment>
<dbReference type="CDD" id="cd00167">
    <property type="entry name" value="SANT"/>
    <property type="match status" value="1"/>
</dbReference>
<feature type="compositionally biased region" description="Basic and acidic residues" evidence="1">
    <location>
        <begin position="334"/>
        <end position="344"/>
    </location>
</feature>
<evidence type="ECO:0000259" key="3">
    <source>
        <dbReference type="PROSITE" id="PS51294"/>
    </source>
</evidence>
<dbReference type="Proteomes" id="UP001150569">
    <property type="component" value="Unassembled WGS sequence"/>
</dbReference>
<dbReference type="InterPro" id="IPR009057">
    <property type="entry name" value="Homeodomain-like_sf"/>
</dbReference>
<dbReference type="PANTHER" id="PTHR10410">
    <property type="entry name" value="EUKARYOTIC TRANSLATION INITIATION FACTOR 3 -RELATED"/>
    <property type="match status" value="1"/>
</dbReference>
<accession>A0A9W8AGE6</accession>
<dbReference type="SUPFAM" id="SSF102712">
    <property type="entry name" value="JAB1/MPN domain"/>
    <property type="match status" value="1"/>
</dbReference>
<reference evidence="4" key="1">
    <citation type="submission" date="2022-07" db="EMBL/GenBank/DDBJ databases">
        <title>Phylogenomic reconstructions and comparative analyses of Kickxellomycotina fungi.</title>
        <authorList>
            <person name="Reynolds N.K."/>
            <person name="Stajich J.E."/>
            <person name="Barry K."/>
            <person name="Grigoriev I.V."/>
            <person name="Crous P."/>
            <person name="Smith M.E."/>
        </authorList>
    </citation>
    <scope>NUCLEOTIDE SEQUENCE</scope>
    <source>
        <strain evidence="4">RSA 861</strain>
    </source>
</reference>
<feature type="region of interest" description="Disordered" evidence="1">
    <location>
        <begin position="90"/>
        <end position="215"/>
    </location>
</feature>
<dbReference type="PROSITE" id="PS51294">
    <property type="entry name" value="HTH_MYB"/>
    <property type="match status" value="1"/>
</dbReference>
<feature type="compositionally biased region" description="Pro residues" evidence="1">
    <location>
        <begin position="417"/>
        <end position="431"/>
    </location>
</feature>
<feature type="domain" description="MPN" evidence="2">
    <location>
        <begin position="486"/>
        <end position="616"/>
    </location>
</feature>
<feature type="compositionally biased region" description="Basic residues" evidence="1">
    <location>
        <begin position="32"/>
        <end position="51"/>
    </location>
</feature>
<name>A0A9W8AGE6_9FUNG</name>
<dbReference type="InterPro" id="IPR001005">
    <property type="entry name" value="SANT/Myb"/>
</dbReference>
<feature type="compositionally biased region" description="Low complexity" evidence="1">
    <location>
        <begin position="397"/>
        <end position="413"/>
    </location>
</feature>
<dbReference type="InterPro" id="IPR017930">
    <property type="entry name" value="Myb_dom"/>
</dbReference>
<dbReference type="Gene3D" id="3.40.140.10">
    <property type="entry name" value="Cytidine Deaminase, domain 2"/>
    <property type="match status" value="1"/>
</dbReference>
<keyword evidence="5" id="KW-1185">Reference proteome</keyword>
<evidence type="ECO:0000313" key="4">
    <source>
        <dbReference type="EMBL" id="KAJ1930205.1"/>
    </source>
</evidence>
<dbReference type="InterPro" id="IPR000555">
    <property type="entry name" value="JAMM/MPN+_dom"/>
</dbReference>
<dbReference type="EMBL" id="JANBPT010000013">
    <property type="protein sequence ID" value="KAJ1930205.1"/>
    <property type="molecule type" value="Genomic_DNA"/>
</dbReference>
<dbReference type="Pfam" id="PF00249">
    <property type="entry name" value="Myb_DNA-binding"/>
    <property type="match status" value="1"/>
</dbReference>
<organism evidence="4 5">
    <name type="scientific">Tieghemiomyces parasiticus</name>
    <dbReference type="NCBI Taxonomy" id="78921"/>
    <lineage>
        <taxon>Eukaryota</taxon>
        <taxon>Fungi</taxon>
        <taxon>Fungi incertae sedis</taxon>
        <taxon>Zoopagomycota</taxon>
        <taxon>Kickxellomycotina</taxon>
        <taxon>Dimargaritomycetes</taxon>
        <taxon>Dimargaritales</taxon>
        <taxon>Dimargaritaceae</taxon>
        <taxon>Tieghemiomyces</taxon>
    </lineage>
</organism>
<dbReference type="OrthoDB" id="118550at2759"/>
<gene>
    <name evidence="4" type="ORF">IWQ60_000530</name>
</gene>
<feature type="compositionally biased region" description="Pro residues" evidence="1">
    <location>
        <begin position="13"/>
        <end position="27"/>
    </location>
</feature>
<dbReference type="InterPro" id="IPR037518">
    <property type="entry name" value="MPN"/>
</dbReference>
<dbReference type="SMART" id="SM00717">
    <property type="entry name" value="SANT"/>
    <property type="match status" value="1"/>
</dbReference>
<feature type="region of interest" description="Disordered" evidence="1">
    <location>
        <begin position="734"/>
        <end position="780"/>
    </location>
</feature>
<dbReference type="AlphaFoldDB" id="A0A9W8AGE6"/>
<dbReference type="InterPro" id="IPR050242">
    <property type="entry name" value="JAMM_MPN+_peptidase_M67A"/>
</dbReference>
<protein>
    <recommendedName>
        <fullName evidence="6">Myb-like, SWIRM and MPN domain-containing protein 1</fullName>
    </recommendedName>
</protein>
<dbReference type="Pfam" id="PF01398">
    <property type="entry name" value="JAB"/>
    <property type="match status" value="1"/>
</dbReference>
<evidence type="ECO:0000256" key="1">
    <source>
        <dbReference type="SAM" id="MobiDB-lite"/>
    </source>
</evidence>
<proteinExistence type="predicted"/>